<evidence type="ECO:0000256" key="1">
    <source>
        <dbReference type="SAM" id="Phobius"/>
    </source>
</evidence>
<evidence type="ECO:0000313" key="3">
    <source>
        <dbReference type="Proteomes" id="UP000001017"/>
    </source>
</evidence>
<reference evidence="2 3" key="2">
    <citation type="journal article" date="2000" name="Proc. Natl. Acad. Sci. U.S.A.">
        <title>Archaeal adaptation to higher temperatures revealed by genomic sequence of Thermoplasma volcanium.</title>
        <authorList>
            <person name="Kawashima T."/>
            <person name="Amano N."/>
            <person name="Koike H."/>
            <person name="Makino S."/>
            <person name="Higuchi S."/>
            <person name="Kawashima-Ohya Y."/>
            <person name="Watanabe K."/>
            <person name="Yamazaki M."/>
            <person name="Kanehori K."/>
            <person name="Kawamoto T."/>
            <person name="Nunoshiba T."/>
            <person name="Yamamoto Y."/>
            <person name="Aramaki H."/>
            <person name="Makino K."/>
            <person name="Suzuki M."/>
        </authorList>
    </citation>
    <scope>NUCLEOTIDE SEQUENCE [LARGE SCALE GENOMIC DNA]</scope>
    <source>
        <strain evidence="3">ATCC 51530 / DSM 4299 / JCM 9571 / NBRC 15438 / GSS1</strain>
    </source>
</reference>
<keyword evidence="3" id="KW-1185">Reference proteome</keyword>
<organism evidence="2 3">
    <name type="scientific">Thermoplasma volcanium (strain ATCC 51530 / DSM 4299 / JCM 9571 / NBRC 15438 / GSS1)</name>
    <dbReference type="NCBI Taxonomy" id="273116"/>
    <lineage>
        <taxon>Archaea</taxon>
        <taxon>Methanobacteriati</taxon>
        <taxon>Thermoplasmatota</taxon>
        <taxon>Thermoplasmata</taxon>
        <taxon>Thermoplasmatales</taxon>
        <taxon>Thermoplasmataceae</taxon>
        <taxon>Thermoplasma</taxon>
    </lineage>
</organism>
<dbReference type="KEGG" id="tvo:TVG0443276"/>
<sequence length="128" mass="14174">MPAIMPGLFALSGMISITPSPIFTLAFQRFATGSSWEKNGYNLSSFAMRLITLMTDLLSVSAAFAKVFGLISISPHINTGSLSKLFVTLIPVEIIFFTIFSCEGLLENLSYIYDHIHIKISLIYLNIF</sequence>
<keyword evidence="1" id="KW-0812">Transmembrane</keyword>
<keyword evidence="1" id="KW-0472">Membrane</keyword>
<evidence type="ECO:0000313" key="2">
    <source>
        <dbReference type="EMBL" id="BAB59597.1"/>
    </source>
</evidence>
<dbReference type="AlphaFoldDB" id="Q97BK0"/>
<accession>Q97BK0</accession>
<reference evidence="2 3" key="1">
    <citation type="journal article" date="1999" name="Proc. Jpn. Acad.">
        <title>Determination of the complete genomic DNA sequence of Thermoplasma volvanium GSS1.</title>
        <authorList>
            <person name="Kawashima T."/>
            <person name="Yamamoto Y."/>
            <person name="Aramaki H."/>
            <person name="Nunoshiba T."/>
            <person name="Kawamoto T."/>
            <person name="Watanabe K."/>
            <person name="Yamazaki M."/>
            <person name="Kanehori K."/>
            <person name="Amano N."/>
            <person name="Ohya Y."/>
            <person name="Makino K."/>
            <person name="Suzuki M."/>
        </authorList>
    </citation>
    <scope>NUCLEOTIDE SEQUENCE [LARGE SCALE GENOMIC DNA]</scope>
    <source>
        <strain evidence="3">ATCC 51530 / DSM 4299 / JCM 9571 / NBRC 15438 / GSS1</strain>
    </source>
</reference>
<gene>
    <name evidence="2" type="ORF">TVG0443276</name>
</gene>
<name>Q97BK0_THEVO</name>
<protein>
    <submittedName>
        <fullName evidence="2">TVG0443276 protein</fullName>
    </submittedName>
</protein>
<dbReference type="Proteomes" id="UP000001017">
    <property type="component" value="Chromosome"/>
</dbReference>
<feature type="transmembrane region" description="Helical" evidence="1">
    <location>
        <begin position="50"/>
        <end position="73"/>
    </location>
</feature>
<dbReference type="EMBL" id="BA000011">
    <property type="protein sequence ID" value="BAB59597.1"/>
    <property type="molecule type" value="Genomic_DNA"/>
</dbReference>
<dbReference type="HOGENOM" id="CLU_1954783_0_0_2"/>
<keyword evidence="1" id="KW-1133">Transmembrane helix</keyword>
<dbReference type="PaxDb" id="273116-14324670"/>
<feature type="transmembrane region" description="Helical" evidence="1">
    <location>
        <begin position="85"/>
        <end position="106"/>
    </location>
</feature>
<proteinExistence type="predicted"/>